<dbReference type="Pfam" id="PF00326">
    <property type="entry name" value="Peptidase_S9"/>
    <property type="match status" value="1"/>
</dbReference>
<dbReference type="InterPro" id="IPR013830">
    <property type="entry name" value="SGNH_hydro"/>
</dbReference>
<dbReference type="SUPFAM" id="SSF52266">
    <property type="entry name" value="SGNH hydrolase"/>
    <property type="match status" value="1"/>
</dbReference>
<organism evidence="4 5">
    <name type="scientific">Arenibacter certesii</name>
    <dbReference type="NCBI Taxonomy" id="228955"/>
    <lineage>
        <taxon>Bacteria</taxon>
        <taxon>Pseudomonadati</taxon>
        <taxon>Bacteroidota</taxon>
        <taxon>Flavobacteriia</taxon>
        <taxon>Flavobacteriales</taxon>
        <taxon>Flavobacteriaceae</taxon>
        <taxon>Arenibacter</taxon>
    </lineage>
</organism>
<reference evidence="4" key="1">
    <citation type="journal article" date="2014" name="Int. J. Syst. Evol. Microbiol.">
        <title>Complete genome sequence of Corynebacterium casei LMG S-19264T (=DSM 44701T), isolated from a smear-ripened cheese.</title>
        <authorList>
            <consortium name="US DOE Joint Genome Institute (JGI-PGF)"/>
            <person name="Walter F."/>
            <person name="Albersmeier A."/>
            <person name="Kalinowski J."/>
            <person name="Ruckert C."/>
        </authorList>
    </citation>
    <scope>NUCLEOTIDE SEQUENCE</scope>
    <source>
        <strain evidence="4">KCTC 12113</strain>
    </source>
</reference>
<dbReference type="InterPro" id="IPR001375">
    <property type="entry name" value="Peptidase_S9_cat"/>
</dbReference>
<dbReference type="GO" id="GO:0006508">
    <property type="term" value="P:proteolysis"/>
    <property type="evidence" value="ECO:0007669"/>
    <property type="project" value="InterPro"/>
</dbReference>
<dbReference type="InterPro" id="IPR036514">
    <property type="entry name" value="SGNH_hydro_sf"/>
</dbReference>
<comment type="caution">
    <text evidence="4">The sequence shown here is derived from an EMBL/GenBank/DDBJ whole genome shotgun (WGS) entry which is preliminary data.</text>
</comment>
<dbReference type="Gene3D" id="3.40.50.1110">
    <property type="entry name" value="SGNH hydrolase"/>
    <property type="match status" value="1"/>
</dbReference>
<dbReference type="Gene3D" id="3.40.50.1820">
    <property type="entry name" value="alpha/beta hydrolase"/>
    <property type="match status" value="1"/>
</dbReference>
<evidence type="ECO:0008006" key="6">
    <source>
        <dbReference type="Google" id="ProtNLM"/>
    </source>
</evidence>
<dbReference type="GO" id="GO:0008236">
    <property type="term" value="F:serine-type peptidase activity"/>
    <property type="evidence" value="ECO:0007669"/>
    <property type="project" value="InterPro"/>
</dbReference>
<dbReference type="GO" id="GO:0016788">
    <property type="term" value="F:hydrolase activity, acting on ester bonds"/>
    <property type="evidence" value="ECO:0007669"/>
    <property type="project" value="UniProtKB-ARBA"/>
</dbReference>
<dbReference type="SUPFAM" id="SSF53474">
    <property type="entry name" value="alpha/beta-Hydrolases"/>
    <property type="match status" value="1"/>
</dbReference>
<dbReference type="AlphaFoldDB" id="A0A918J5L4"/>
<name>A0A918J5L4_9FLAO</name>
<feature type="domain" description="SGNH hydrolase-type esterase" evidence="3">
    <location>
        <begin position="307"/>
        <end position="474"/>
    </location>
</feature>
<evidence type="ECO:0000313" key="5">
    <source>
        <dbReference type="Proteomes" id="UP000634668"/>
    </source>
</evidence>
<proteinExistence type="predicted"/>
<feature type="signal peptide" evidence="1">
    <location>
        <begin position="1"/>
        <end position="19"/>
    </location>
</feature>
<evidence type="ECO:0000313" key="4">
    <source>
        <dbReference type="EMBL" id="GGW48317.1"/>
    </source>
</evidence>
<reference evidence="4" key="2">
    <citation type="submission" date="2020-09" db="EMBL/GenBank/DDBJ databases">
        <authorList>
            <person name="Sun Q."/>
            <person name="Kim S."/>
        </authorList>
    </citation>
    <scope>NUCLEOTIDE SEQUENCE</scope>
    <source>
        <strain evidence="4">KCTC 12113</strain>
    </source>
</reference>
<feature type="domain" description="Peptidase S9 prolyl oligopeptidase catalytic" evidence="2">
    <location>
        <begin position="115"/>
        <end position="226"/>
    </location>
</feature>
<dbReference type="CDD" id="cd00229">
    <property type="entry name" value="SGNH_hydrolase"/>
    <property type="match status" value="1"/>
</dbReference>
<dbReference type="PANTHER" id="PTHR34407">
    <property type="entry name" value="EXPRESSED PROTEIN"/>
    <property type="match status" value="1"/>
</dbReference>
<dbReference type="EMBL" id="BMWP01000035">
    <property type="protein sequence ID" value="GGW48317.1"/>
    <property type="molecule type" value="Genomic_DNA"/>
</dbReference>
<feature type="chain" id="PRO_5037550239" description="SGNH/GDSL hydrolase family protein" evidence="1">
    <location>
        <begin position="20"/>
        <end position="653"/>
    </location>
</feature>
<evidence type="ECO:0000259" key="3">
    <source>
        <dbReference type="Pfam" id="PF13472"/>
    </source>
</evidence>
<dbReference type="Pfam" id="PF13472">
    <property type="entry name" value="Lipase_GDSL_2"/>
    <property type="match status" value="1"/>
</dbReference>
<sequence>MKIRILAILFALTSFRAMTQAEQPKIEFSVWKGFKKEKFLFEGKDAHVVKPNKTLDGKPWVWRARFPNWHAEMDSILLSEGYHIAHINTENMYGSPKAMAIWDRFYTFLRNEYKLDKKLSLEGASRGGLFIFNWAKNNPDKINCIYAESPVCDFKSWPGGFGHGKGSKEDWERLKIEYGFTSDKEAKLYIDQPFYNLEELAQEKVPILFMVGLKDEVVPMEENTIILADRYVKLGGSVTIVPCTEGEQDLFGHHFPIETPRLGADFIRYNTELPKPKLESSTYHHLRGGLKNSFIKFEREKKGRVAFLGGSITYNGGWRDSITNFLKYRFPNTKFEFIAAGIPSMGSTPAAFRLERDVLENGPVDLLFEEAAVNDAANGRANEEQIRAMEGIVRHVRHNNPTTDIVLMHFVDPEKMESYRNGEIPQVIQNHERVAIHYNIPTIDLAKEVTERIGAGEFSWEEDFKNLHPSPFGQGIYAHSIITFLENAWDGNVAEDDKITVHSLPEKLDNNSYDNGALIPISNNMASKGWKYDANWKPSDGVGSRENYTNVPMLIGSTTGAILKFKFEGTAVGITVAAGPDAGILEYRIDNGPWLKQDLFTNWSSHLHLPWYFTLKTDLMPGKHVLRLRLNKEKNMASKGNSCRIRYFYVNKD</sequence>
<dbReference type="Proteomes" id="UP000634668">
    <property type="component" value="Unassembled WGS sequence"/>
</dbReference>
<dbReference type="PANTHER" id="PTHR34407:SF1">
    <property type="entry name" value="SGNH HYDROLASE-TYPE ESTERASE DOMAIN-CONTAINING PROTEIN"/>
    <property type="match status" value="1"/>
</dbReference>
<dbReference type="RefSeq" id="WP_026814603.1">
    <property type="nucleotide sequence ID" value="NZ_BMWP01000035.1"/>
</dbReference>
<dbReference type="Gene3D" id="2.60.120.260">
    <property type="entry name" value="Galactose-binding domain-like"/>
    <property type="match status" value="1"/>
</dbReference>
<keyword evidence="5" id="KW-1185">Reference proteome</keyword>
<evidence type="ECO:0000256" key="1">
    <source>
        <dbReference type="SAM" id="SignalP"/>
    </source>
</evidence>
<accession>A0A918J5L4</accession>
<dbReference type="InterPro" id="IPR029058">
    <property type="entry name" value="AB_hydrolase_fold"/>
</dbReference>
<gene>
    <name evidence="4" type="ORF">GCM10007383_35520</name>
</gene>
<protein>
    <recommendedName>
        <fullName evidence="6">SGNH/GDSL hydrolase family protein</fullName>
    </recommendedName>
</protein>
<evidence type="ECO:0000259" key="2">
    <source>
        <dbReference type="Pfam" id="PF00326"/>
    </source>
</evidence>
<keyword evidence="1" id="KW-0732">Signal</keyword>